<reference evidence="1 2" key="1">
    <citation type="submission" date="2023-04" db="EMBL/GenBank/DDBJ databases">
        <title>Genome of Basidiobolus ranarum AG-B5.</title>
        <authorList>
            <person name="Stajich J.E."/>
            <person name="Carter-House D."/>
            <person name="Gryganskyi A."/>
        </authorList>
    </citation>
    <scope>NUCLEOTIDE SEQUENCE [LARGE SCALE GENOMIC DNA]</scope>
    <source>
        <strain evidence="1 2">AG-B5</strain>
    </source>
</reference>
<dbReference type="EMBL" id="JASJQH010003262">
    <property type="protein sequence ID" value="KAK9759702.1"/>
    <property type="molecule type" value="Genomic_DNA"/>
</dbReference>
<name>A0ABR2WDX2_9FUNG</name>
<proteinExistence type="predicted"/>
<dbReference type="Proteomes" id="UP001479436">
    <property type="component" value="Unassembled WGS sequence"/>
</dbReference>
<evidence type="ECO:0000313" key="1">
    <source>
        <dbReference type="EMBL" id="KAK9759702.1"/>
    </source>
</evidence>
<sequence length="264" mass="29502">MSTTKCTQLQDFSNEILFLIASNLEEEDELSFCVACPFAGRLLSEKFTEITFCGYNDDVDLASFTQALLIEPGLFPNVKAINISIAANEEEDQKPPGRPYRPWIYGDPPKKENKPWNTTILSKLLNTAGYRNLSQDKNLIKCIARGRDEDIFPILFLLRGIERLEISLCDGGADSFLSMAKFLRLAQSTSELQVQNLTKVTYRGEKNSIPVAIGELFALPSMRQFKFVDCSDDGELDGWTCPKGTSPIVDLKFKTCSLSTSVVK</sequence>
<feature type="non-terminal residue" evidence="1">
    <location>
        <position position="264"/>
    </location>
</feature>
<comment type="caution">
    <text evidence="1">The sequence shown here is derived from an EMBL/GenBank/DDBJ whole genome shotgun (WGS) entry which is preliminary data.</text>
</comment>
<evidence type="ECO:0000313" key="2">
    <source>
        <dbReference type="Proteomes" id="UP001479436"/>
    </source>
</evidence>
<organism evidence="1 2">
    <name type="scientific">Basidiobolus ranarum</name>
    <dbReference type="NCBI Taxonomy" id="34480"/>
    <lineage>
        <taxon>Eukaryota</taxon>
        <taxon>Fungi</taxon>
        <taxon>Fungi incertae sedis</taxon>
        <taxon>Zoopagomycota</taxon>
        <taxon>Entomophthoromycotina</taxon>
        <taxon>Basidiobolomycetes</taxon>
        <taxon>Basidiobolales</taxon>
        <taxon>Basidiobolaceae</taxon>
        <taxon>Basidiobolus</taxon>
    </lineage>
</organism>
<accession>A0ABR2WDX2</accession>
<keyword evidence="2" id="KW-1185">Reference proteome</keyword>
<gene>
    <name evidence="1" type="ORF">K7432_017023</name>
</gene>
<protein>
    <submittedName>
        <fullName evidence="1">Uncharacterized protein</fullName>
    </submittedName>
</protein>